<dbReference type="Proteomes" id="UP000019150">
    <property type="component" value="Chromosome"/>
</dbReference>
<dbReference type="eggNOG" id="ENOG5031F4U">
    <property type="taxonomic scope" value="Bacteria"/>
</dbReference>
<gene>
    <name evidence="2" type="ORF">NONO_c34290</name>
</gene>
<proteinExistence type="predicted"/>
<dbReference type="RefSeq" id="WP_025349658.1">
    <property type="nucleotide sequence ID" value="NZ_CP006850.1"/>
</dbReference>
<dbReference type="PATRIC" id="fig|1415166.3.peg.3518"/>
<feature type="transmembrane region" description="Helical" evidence="1">
    <location>
        <begin position="16"/>
        <end position="36"/>
    </location>
</feature>
<sequence>MPDTPAWVRRNRRVAWTSYFCVLIGFATLAMGLTAAGTGHRGWALTAGIICAVAFIGGITLFSATAHHDRVTHHAIPNLLSDSWPGPAFESTGLPRDPRPMLRRGH</sequence>
<evidence type="ECO:0008006" key="4">
    <source>
        <dbReference type="Google" id="ProtNLM"/>
    </source>
</evidence>
<organism evidence="2 3">
    <name type="scientific">Nocardia nova SH22a</name>
    <dbReference type="NCBI Taxonomy" id="1415166"/>
    <lineage>
        <taxon>Bacteria</taxon>
        <taxon>Bacillati</taxon>
        <taxon>Actinomycetota</taxon>
        <taxon>Actinomycetes</taxon>
        <taxon>Mycobacteriales</taxon>
        <taxon>Nocardiaceae</taxon>
        <taxon>Nocardia</taxon>
    </lineage>
</organism>
<feature type="transmembrane region" description="Helical" evidence="1">
    <location>
        <begin position="42"/>
        <end position="64"/>
    </location>
</feature>
<keyword evidence="1" id="KW-1133">Transmembrane helix</keyword>
<reference evidence="2 3" key="1">
    <citation type="journal article" date="2014" name="Appl. Environ. Microbiol.">
        <title>Insights into the Microbial Degradation of Rubber and Gutta-Percha by Analysis of the Complete Genome of Nocardia nova SH22a.</title>
        <authorList>
            <person name="Luo Q."/>
            <person name="Hiessl S."/>
            <person name="Poehlein A."/>
            <person name="Daniel R."/>
            <person name="Steinbuchel A."/>
        </authorList>
    </citation>
    <scope>NUCLEOTIDE SEQUENCE [LARGE SCALE GENOMIC DNA]</scope>
    <source>
        <strain evidence="2">SH22a</strain>
    </source>
</reference>
<keyword evidence="1" id="KW-0472">Membrane</keyword>
<keyword evidence="1" id="KW-0812">Transmembrane</keyword>
<protein>
    <recommendedName>
        <fullName evidence="4">Transmembrane protein</fullName>
    </recommendedName>
</protein>
<evidence type="ECO:0000313" key="2">
    <source>
        <dbReference type="EMBL" id="AHH18216.1"/>
    </source>
</evidence>
<dbReference type="HOGENOM" id="CLU_2220429_0_0_11"/>
<dbReference type="OrthoDB" id="4559401at2"/>
<name>W5TLU8_9NOCA</name>
<dbReference type="KEGG" id="nno:NONO_c34290"/>
<dbReference type="STRING" id="1415166.NONO_c34290"/>
<evidence type="ECO:0000313" key="3">
    <source>
        <dbReference type="Proteomes" id="UP000019150"/>
    </source>
</evidence>
<dbReference type="EMBL" id="CP006850">
    <property type="protein sequence ID" value="AHH18216.1"/>
    <property type="molecule type" value="Genomic_DNA"/>
</dbReference>
<accession>W5TLU8</accession>
<evidence type="ECO:0000256" key="1">
    <source>
        <dbReference type="SAM" id="Phobius"/>
    </source>
</evidence>
<dbReference type="AlphaFoldDB" id="W5TLU8"/>
<keyword evidence="3" id="KW-1185">Reference proteome</keyword>